<dbReference type="EMBL" id="UINC01000943">
    <property type="protein sequence ID" value="SUZ64826.1"/>
    <property type="molecule type" value="Genomic_DNA"/>
</dbReference>
<comment type="cofactor">
    <cofactor evidence="1">
        <name>Zn(2+)</name>
        <dbReference type="ChEBI" id="CHEBI:29105"/>
    </cofactor>
</comment>
<dbReference type="InterPro" id="IPR000253">
    <property type="entry name" value="FHA_dom"/>
</dbReference>
<dbReference type="GO" id="GO:0031419">
    <property type="term" value="F:cobalamin binding"/>
    <property type="evidence" value="ECO:0007669"/>
    <property type="project" value="UniProtKB-KW"/>
</dbReference>
<dbReference type="Gene3D" id="3.10.196.10">
    <property type="entry name" value="Vitamin B12-dependent methionine synthase, activation domain"/>
    <property type="match status" value="1"/>
</dbReference>
<dbReference type="SUPFAM" id="SSF47644">
    <property type="entry name" value="Methionine synthase domain"/>
    <property type="match status" value="1"/>
</dbReference>
<dbReference type="Pfam" id="PF02607">
    <property type="entry name" value="B12-binding_2"/>
    <property type="match status" value="1"/>
</dbReference>
<keyword evidence="11" id="KW-0479">Metal-binding</keyword>
<dbReference type="GO" id="GO:0005829">
    <property type="term" value="C:cytosol"/>
    <property type="evidence" value="ECO:0007669"/>
    <property type="project" value="TreeGrafter"/>
</dbReference>
<proteinExistence type="inferred from homology"/>
<keyword evidence="7" id="KW-0028">Amino-acid biosynthesis</keyword>
<evidence type="ECO:0000256" key="9">
    <source>
        <dbReference type="ARBA" id="ARBA00022679"/>
    </source>
</evidence>
<dbReference type="InterPro" id="IPR006158">
    <property type="entry name" value="Cobalamin-bd"/>
</dbReference>
<keyword evidence="8" id="KW-0846">Cobalamin</keyword>
<dbReference type="InterPro" id="IPR036724">
    <property type="entry name" value="Cobalamin-bd_sf"/>
</dbReference>
<dbReference type="Pfam" id="PF02965">
    <property type="entry name" value="Met_synt_B12"/>
    <property type="match status" value="1"/>
</dbReference>
<dbReference type="InterPro" id="IPR033706">
    <property type="entry name" value="Met_synthase_B12-bd"/>
</dbReference>
<evidence type="ECO:0000256" key="11">
    <source>
        <dbReference type="ARBA" id="ARBA00022723"/>
    </source>
</evidence>
<sequence length="1188" mass="132796">MEKIKNILKNKIMVIDGAMGTMVQSYNLKESDFRGDLFNGHKNDLKGNNEILSITRPDVVSEIHRSYLDAGSDIIETNTFSANSISQKDYNTEKLAYELNRCSAEIAKSEAKKYTDKARFVAGAIGPTNRTASLSPDVNNPGYRNISFDLLKESYSEQASGLIDGGVDLFLVETVFDTLNCKASLYAIIELLEQKNIDIPILISGTITDASGRTLSGQTVEAFLYSILHANPLAVGLNCALGASEMRPWLSELSKTSALYVFAYPNAGLPNEFGEYDQSPVQMANEISGFAKEGLVNLVGGCCGTTPDHISAIAESVSGIRPRKIPNIENYTRLSGLEPLTIRPESNFINIGERTNVTGSSVFRRLIKNGDYEKALSVARDQVENGAQIIDINMDEGLLDSESVMETFLRMIASEPDISKVPVMLDSSKWSVLETGLKNIQGKGIVNSISLKEGEDEFIRQAKEIKKYGAAVIVMAFDENGQADTYDRKVEICLRAYSVLINKVGMNGEDIIFDPNIFAVATGIDEHNDYAKSFIDAANTIKEKMPEVHVSGGVSNISFSFRGNDAIRESMHSIFLYHAIKAGMDMGIVNPGQLTLYDDINPDLRKLIEDVIFNRSKNSTENLVVAAGEYSGQKKRKEKDLSWREVEVNERLVYALVEGITDYIDEDTEEARRNFKRPIEVIEGPLMDGMNKVGDLFQSGKMFLPQVVKSARVMKKSVAHLVPYIEEEKKRLGTVTTSNGKIVMATVKGDVHDIGKNIVGVVLGCNGYEIIDLGVMVPTEKIIQTAINEKADIIGLSGLITPSLDEMVFVAKEMERKNLNIPLMIGGATTSRRHTAIKIEEQYSGFTVHVTDASRSVGVVGKLLNENKIEDLISSTKKDYSHIREVYFSNSKKRSLLSIEDARNRKFHFDWGKYLPPKPKFSGPEILKDYPLKRLVDFIDWTPFFHTWEMRGKFPDILTNDKYGDEPQKLFDDANELLDHLINDKRLTADAVFGIYPAVSKDEKVSIDRYSFNFPRQLIDKGQKKFNYSLADFISPKEDWIGLFAVTAGKGIEQIISEYENQLDDYKIIMVKAIADRLAEAFAEKLHQMIRTDYWGYSIEKDVNINDLIKENYDGIRPAPGYPACPDHAEKDTIWKILNVEENIGITLTENRAMYPASSVCGWYFSHPESCYFSVLSNEIGIKDENKR</sequence>
<evidence type="ECO:0000256" key="16">
    <source>
        <dbReference type="ARBA" id="ARBA00031040"/>
    </source>
</evidence>
<evidence type="ECO:0000259" key="20">
    <source>
        <dbReference type="PROSITE" id="PS50974"/>
    </source>
</evidence>
<dbReference type="FunFam" id="3.40.50.280:FF:000001">
    <property type="entry name" value="Methionine synthase"/>
    <property type="match status" value="1"/>
</dbReference>
<dbReference type="Gene3D" id="1.10.288.10">
    <property type="entry name" value="Cobalamin-dependent Methionine Synthase, domain 2"/>
    <property type="match status" value="1"/>
</dbReference>
<evidence type="ECO:0000259" key="19">
    <source>
        <dbReference type="PROSITE" id="PS50972"/>
    </source>
</evidence>
<evidence type="ECO:0000256" key="5">
    <source>
        <dbReference type="ARBA" id="ARBA00012032"/>
    </source>
</evidence>
<dbReference type="SUPFAM" id="SSF52242">
    <property type="entry name" value="Cobalamin (vitamin B12)-binding domain"/>
    <property type="match status" value="1"/>
</dbReference>
<reference evidence="23" key="1">
    <citation type="submission" date="2018-05" db="EMBL/GenBank/DDBJ databases">
        <authorList>
            <person name="Lanie J.A."/>
            <person name="Ng W.-L."/>
            <person name="Kazmierczak K.M."/>
            <person name="Andrzejewski T.M."/>
            <person name="Davidsen T.M."/>
            <person name="Wayne K.J."/>
            <person name="Tettelin H."/>
            <person name="Glass J.I."/>
            <person name="Rusch D."/>
            <person name="Podicherti R."/>
            <person name="Tsui H.-C.T."/>
            <person name="Winkler M.E."/>
        </authorList>
    </citation>
    <scope>NUCLEOTIDE SEQUENCE</scope>
</reference>
<dbReference type="InterPro" id="IPR003726">
    <property type="entry name" value="HCY_dom"/>
</dbReference>
<evidence type="ECO:0000256" key="4">
    <source>
        <dbReference type="ARBA" id="ARBA00010398"/>
    </source>
</evidence>
<evidence type="ECO:0000256" key="3">
    <source>
        <dbReference type="ARBA" id="ARBA00005178"/>
    </source>
</evidence>
<keyword evidence="9" id="KW-0808">Transferase</keyword>
<dbReference type="FunFam" id="1.10.1240.10:FF:000001">
    <property type="entry name" value="Methionine synthase"/>
    <property type="match status" value="1"/>
</dbReference>
<keyword evidence="12" id="KW-0677">Repeat</keyword>
<dbReference type="GO" id="GO:0032259">
    <property type="term" value="P:methylation"/>
    <property type="evidence" value="ECO:0007669"/>
    <property type="project" value="UniProtKB-KW"/>
</dbReference>
<evidence type="ECO:0000256" key="14">
    <source>
        <dbReference type="ARBA" id="ARBA00023167"/>
    </source>
</evidence>
<dbReference type="FunFam" id="3.20.20.330:FF:000001">
    <property type="entry name" value="Methionine synthase"/>
    <property type="match status" value="1"/>
</dbReference>
<dbReference type="InterPro" id="IPR011005">
    <property type="entry name" value="Dihydropteroate_synth-like_sf"/>
</dbReference>
<feature type="domain" description="FHA" evidence="17">
    <location>
        <begin position="808"/>
        <end position="869"/>
    </location>
</feature>
<evidence type="ECO:0000313" key="23">
    <source>
        <dbReference type="EMBL" id="SUZ64826.1"/>
    </source>
</evidence>
<keyword evidence="13" id="KW-0862">Zinc</keyword>
<dbReference type="CDD" id="cd00740">
    <property type="entry name" value="MeTr"/>
    <property type="match status" value="1"/>
</dbReference>
<dbReference type="InterPro" id="IPR036594">
    <property type="entry name" value="Meth_synthase_dom"/>
</dbReference>
<dbReference type="Pfam" id="PF02574">
    <property type="entry name" value="S-methyl_trans"/>
    <property type="match status" value="1"/>
</dbReference>
<feature type="domain" description="B12-binding N-terminal" evidence="22">
    <location>
        <begin position="639"/>
        <end position="733"/>
    </location>
</feature>
<dbReference type="GO" id="GO:0008705">
    <property type="term" value="F:methionine synthase activity"/>
    <property type="evidence" value="ECO:0007669"/>
    <property type="project" value="UniProtKB-EC"/>
</dbReference>
<comment type="cofactor">
    <cofactor evidence="2">
        <name>methylcob(III)alamin</name>
        <dbReference type="ChEBI" id="CHEBI:28115"/>
    </cofactor>
</comment>
<dbReference type="InterPro" id="IPR000489">
    <property type="entry name" value="Pterin-binding_dom"/>
</dbReference>
<dbReference type="Pfam" id="PF00809">
    <property type="entry name" value="Pterin_bind"/>
    <property type="match status" value="1"/>
</dbReference>
<evidence type="ECO:0000256" key="1">
    <source>
        <dbReference type="ARBA" id="ARBA00001947"/>
    </source>
</evidence>
<dbReference type="Gene3D" id="3.20.20.20">
    <property type="entry name" value="Dihydropteroate synthase-like"/>
    <property type="match status" value="1"/>
</dbReference>
<dbReference type="SMART" id="SM01018">
    <property type="entry name" value="B12-binding_2"/>
    <property type="match status" value="1"/>
</dbReference>
<dbReference type="CDD" id="cd02069">
    <property type="entry name" value="methionine_synthase_B12_BD"/>
    <property type="match status" value="1"/>
</dbReference>
<dbReference type="PROSITE" id="PS50972">
    <property type="entry name" value="PTERIN_BINDING"/>
    <property type="match status" value="1"/>
</dbReference>
<dbReference type="PANTHER" id="PTHR45833">
    <property type="entry name" value="METHIONINE SYNTHASE"/>
    <property type="match status" value="1"/>
</dbReference>
<keyword evidence="15" id="KW-0170">Cobalt</keyword>
<evidence type="ECO:0000256" key="10">
    <source>
        <dbReference type="ARBA" id="ARBA00022691"/>
    </source>
</evidence>
<feature type="domain" description="AdoMet activation" evidence="20">
    <location>
        <begin position="890"/>
        <end position="1188"/>
    </location>
</feature>
<keyword evidence="6" id="KW-0489">Methyltransferase</keyword>
<dbReference type="InterPro" id="IPR037010">
    <property type="entry name" value="VitB12-dep_Met_synth_activ_sf"/>
</dbReference>
<dbReference type="SUPFAM" id="SSF56507">
    <property type="entry name" value="Methionine synthase activation domain-like"/>
    <property type="match status" value="1"/>
</dbReference>
<dbReference type="InterPro" id="IPR036589">
    <property type="entry name" value="HCY_dom_sf"/>
</dbReference>
<feature type="domain" description="Pterin-binding" evidence="19">
    <location>
        <begin position="348"/>
        <end position="609"/>
    </location>
</feature>
<organism evidence="23">
    <name type="scientific">marine metagenome</name>
    <dbReference type="NCBI Taxonomy" id="408172"/>
    <lineage>
        <taxon>unclassified sequences</taxon>
        <taxon>metagenomes</taxon>
        <taxon>ecological metagenomes</taxon>
    </lineage>
</organism>
<dbReference type="PROSITE" id="PS51332">
    <property type="entry name" value="B12_BINDING"/>
    <property type="match status" value="1"/>
</dbReference>
<dbReference type="SUPFAM" id="SSF82282">
    <property type="entry name" value="Homocysteine S-methyltransferase"/>
    <property type="match status" value="1"/>
</dbReference>
<dbReference type="InterPro" id="IPR050554">
    <property type="entry name" value="Met_Synthase/Corrinoid"/>
</dbReference>
<evidence type="ECO:0000259" key="21">
    <source>
        <dbReference type="PROSITE" id="PS51332"/>
    </source>
</evidence>
<evidence type="ECO:0000259" key="22">
    <source>
        <dbReference type="PROSITE" id="PS51337"/>
    </source>
</evidence>
<dbReference type="EC" id="2.1.1.13" evidence="5"/>
<dbReference type="SUPFAM" id="SSF51717">
    <property type="entry name" value="Dihydropteroate synthetase-like"/>
    <property type="match status" value="1"/>
</dbReference>
<evidence type="ECO:0000256" key="12">
    <source>
        <dbReference type="ARBA" id="ARBA00022737"/>
    </source>
</evidence>
<evidence type="ECO:0000256" key="2">
    <source>
        <dbReference type="ARBA" id="ARBA00001956"/>
    </source>
</evidence>
<dbReference type="InterPro" id="IPR004223">
    <property type="entry name" value="VitB12-dep_Met_synth_activ_dom"/>
</dbReference>
<evidence type="ECO:0000256" key="8">
    <source>
        <dbReference type="ARBA" id="ARBA00022628"/>
    </source>
</evidence>
<dbReference type="GO" id="GO:0008270">
    <property type="term" value="F:zinc ion binding"/>
    <property type="evidence" value="ECO:0007669"/>
    <property type="project" value="InterPro"/>
</dbReference>
<dbReference type="PROSITE" id="PS51337">
    <property type="entry name" value="B12_BINDING_NTER"/>
    <property type="match status" value="1"/>
</dbReference>
<dbReference type="GO" id="GO:0050667">
    <property type="term" value="P:homocysteine metabolic process"/>
    <property type="evidence" value="ECO:0007669"/>
    <property type="project" value="TreeGrafter"/>
</dbReference>
<dbReference type="NCBIfam" id="TIGR02082">
    <property type="entry name" value="metH"/>
    <property type="match status" value="1"/>
</dbReference>
<dbReference type="Pfam" id="PF02310">
    <property type="entry name" value="B12-binding"/>
    <property type="match status" value="1"/>
</dbReference>
<protein>
    <recommendedName>
        <fullName evidence="5">methionine synthase</fullName>
        <ecNumber evidence="5">2.1.1.13</ecNumber>
    </recommendedName>
    <alternativeName>
        <fullName evidence="16">5-methyltetrahydrofolate--homocysteine methyltransferase</fullName>
    </alternativeName>
</protein>
<dbReference type="PROSITE" id="PS50006">
    <property type="entry name" value="FHA_DOMAIN"/>
    <property type="match status" value="1"/>
</dbReference>
<evidence type="ECO:0000259" key="17">
    <source>
        <dbReference type="PROSITE" id="PS50006"/>
    </source>
</evidence>
<keyword evidence="10" id="KW-0949">S-adenosyl-L-methionine</keyword>
<dbReference type="PROSITE" id="PS50970">
    <property type="entry name" value="HCY"/>
    <property type="match status" value="1"/>
</dbReference>
<dbReference type="Gene3D" id="3.20.20.330">
    <property type="entry name" value="Homocysteine-binding-like domain"/>
    <property type="match status" value="1"/>
</dbReference>
<accession>A0A381PCV8</accession>
<dbReference type="NCBIfam" id="NF007024">
    <property type="entry name" value="PRK09490.1"/>
    <property type="match status" value="1"/>
</dbReference>
<dbReference type="PIRSF" id="PIRSF000381">
    <property type="entry name" value="MetH"/>
    <property type="match status" value="1"/>
</dbReference>
<dbReference type="PROSITE" id="PS50974">
    <property type="entry name" value="ADOMET_ACTIVATION"/>
    <property type="match status" value="1"/>
</dbReference>
<feature type="domain" description="B12-binding" evidence="21">
    <location>
        <begin position="739"/>
        <end position="874"/>
    </location>
</feature>
<dbReference type="InterPro" id="IPR011822">
    <property type="entry name" value="MetH"/>
</dbReference>
<dbReference type="PANTHER" id="PTHR45833:SF1">
    <property type="entry name" value="METHIONINE SYNTHASE"/>
    <property type="match status" value="1"/>
</dbReference>
<gene>
    <name evidence="23" type="ORF">METZ01_LOCUS17680</name>
</gene>
<dbReference type="GO" id="GO:0046653">
    <property type="term" value="P:tetrahydrofolate metabolic process"/>
    <property type="evidence" value="ECO:0007669"/>
    <property type="project" value="TreeGrafter"/>
</dbReference>
<dbReference type="UniPathway" id="UPA00051">
    <property type="reaction ID" value="UER00081"/>
</dbReference>
<feature type="domain" description="Hcy-binding" evidence="18">
    <location>
        <begin position="1"/>
        <end position="317"/>
    </location>
</feature>
<dbReference type="FunFam" id="3.20.20.20:FF:000002">
    <property type="entry name" value="Methionine synthase"/>
    <property type="match status" value="1"/>
</dbReference>
<evidence type="ECO:0000256" key="6">
    <source>
        <dbReference type="ARBA" id="ARBA00022603"/>
    </source>
</evidence>
<name>A0A381PCV8_9ZZZZ</name>
<evidence type="ECO:0000256" key="15">
    <source>
        <dbReference type="ARBA" id="ARBA00023285"/>
    </source>
</evidence>
<dbReference type="AlphaFoldDB" id="A0A381PCV8"/>
<comment type="pathway">
    <text evidence="3">Amino-acid biosynthesis; L-methionine biosynthesis via de novo pathway; L-methionine from L-homocysteine (MetH route): step 1/1.</text>
</comment>
<dbReference type="Gene3D" id="1.10.1240.10">
    <property type="entry name" value="Methionine synthase domain"/>
    <property type="match status" value="1"/>
</dbReference>
<evidence type="ECO:0000256" key="13">
    <source>
        <dbReference type="ARBA" id="ARBA00022833"/>
    </source>
</evidence>
<comment type="similarity">
    <text evidence="4">Belongs to the vitamin-B12 dependent methionine synthase family.</text>
</comment>
<dbReference type="Gene3D" id="3.40.50.280">
    <property type="entry name" value="Cobalamin-binding domain"/>
    <property type="match status" value="1"/>
</dbReference>
<dbReference type="InterPro" id="IPR003759">
    <property type="entry name" value="Cbl-bd_cap"/>
</dbReference>
<keyword evidence="14" id="KW-0486">Methionine biosynthesis</keyword>
<evidence type="ECO:0000259" key="18">
    <source>
        <dbReference type="PROSITE" id="PS50970"/>
    </source>
</evidence>
<evidence type="ECO:0000256" key="7">
    <source>
        <dbReference type="ARBA" id="ARBA00022605"/>
    </source>
</evidence>